<gene>
    <name evidence="1" type="ORF">SAMN04487974_109136</name>
</gene>
<evidence type="ECO:0000313" key="2">
    <source>
        <dbReference type="Proteomes" id="UP000199495"/>
    </source>
</evidence>
<dbReference type="RefSeq" id="WP_090597404.1">
    <property type="nucleotide sequence ID" value="NZ_FNCS01000009.1"/>
</dbReference>
<reference evidence="1 2" key="1">
    <citation type="submission" date="2016-10" db="EMBL/GenBank/DDBJ databases">
        <authorList>
            <person name="de Groot N.N."/>
        </authorList>
    </citation>
    <scope>NUCLEOTIDE SEQUENCE [LARGE SCALE GENOMIC DNA]</scope>
    <source>
        <strain evidence="1 2">CGMCC 1.10267</strain>
    </source>
</reference>
<dbReference type="Proteomes" id="UP000199495">
    <property type="component" value="Unassembled WGS sequence"/>
</dbReference>
<proteinExistence type="predicted"/>
<accession>A0A1G7XID5</accession>
<dbReference type="AlphaFoldDB" id="A0A1G7XID5"/>
<protein>
    <submittedName>
        <fullName evidence="1">Uncharacterized protein</fullName>
    </submittedName>
</protein>
<name>A0A1G7XID5_9HYPH</name>
<evidence type="ECO:0000313" key="1">
    <source>
        <dbReference type="EMBL" id="SDG83942.1"/>
    </source>
</evidence>
<organism evidence="1 2">
    <name type="scientific">Pelagibacterium luteolum</name>
    <dbReference type="NCBI Taxonomy" id="440168"/>
    <lineage>
        <taxon>Bacteria</taxon>
        <taxon>Pseudomonadati</taxon>
        <taxon>Pseudomonadota</taxon>
        <taxon>Alphaproteobacteria</taxon>
        <taxon>Hyphomicrobiales</taxon>
        <taxon>Devosiaceae</taxon>
        <taxon>Pelagibacterium</taxon>
    </lineage>
</organism>
<dbReference type="STRING" id="440168.SAMN04487974_109136"/>
<keyword evidence="2" id="KW-1185">Reference proteome</keyword>
<dbReference type="EMBL" id="FNCS01000009">
    <property type="protein sequence ID" value="SDG83942.1"/>
    <property type="molecule type" value="Genomic_DNA"/>
</dbReference>
<sequence length="85" mass="9589">MSIPLFMKLPAVEIAIRKHRYEGRWRIKQVVTKRFEVAIDPLSIRFMESDGAFTRIHSDHCTIDVAMSVDDVRDAMIKAAAGAAS</sequence>